<dbReference type="AlphaFoldDB" id="A0A239LUN8"/>
<evidence type="ECO:0000313" key="1">
    <source>
        <dbReference type="EMBL" id="SNT34246.1"/>
    </source>
</evidence>
<reference evidence="1 2" key="1">
    <citation type="submission" date="2017-06" db="EMBL/GenBank/DDBJ databases">
        <authorList>
            <person name="Kim H.J."/>
            <person name="Triplett B.A."/>
        </authorList>
    </citation>
    <scope>NUCLEOTIDE SEQUENCE [LARGE SCALE GENOMIC DNA]</scope>
    <source>
        <strain evidence="1 2">CGMCC 4.1858</strain>
    </source>
</reference>
<sequence length="135" mass="14752">MPIDSRPWRRIIRVGAAAICAATLVLGQGTPASATSRTVSFEFLHTLETKPFPLKYGGKSGLLITKCIASPAKNLKVTLWRSRVGLDTAMGSQTINCKAKQRAEFLQAPLNGSYYFELKKIEDGELFKGTAVISY</sequence>
<gene>
    <name evidence="1" type="ORF">SAMN05216252_121110</name>
</gene>
<name>A0A239LUN8_9ACTN</name>
<accession>A0A239LUN8</accession>
<dbReference type="EMBL" id="FZOF01000021">
    <property type="protein sequence ID" value="SNT34246.1"/>
    <property type="molecule type" value="Genomic_DNA"/>
</dbReference>
<dbReference type="RefSeq" id="WP_143681679.1">
    <property type="nucleotide sequence ID" value="NZ_FZOF01000021.1"/>
</dbReference>
<keyword evidence="2" id="KW-1185">Reference proteome</keyword>
<evidence type="ECO:0000313" key="2">
    <source>
        <dbReference type="Proteomes" id="UP000198280"/>
    </source>
</evidence>
<organism evidence="1 2">
    <name type="scientific">Actinacidiphila glaucinigra</name>
    <dbReference type="NCBI Taxonomy" id="235986"/>
    <lineage>
        <taxon>Bacteria</taxon>
        <taxon>Bacillati</taxon>
        <taxon>Actinomycetota</taxon>
        <taxon>Actinomycetes</taxon>
        <taxon>Kitasatosporales</taxon>
        <taxon>Streptomycetaceae</taxon>
        <taxon>Actinacidiphila</taxon>
    </lineage>
</organism>
<protein>
    <submittedName>
        <fullName evidence="1">Uncharacterized protein</fullName>
    </submittedName>
</protein>
<dbReference type="Proteomes" id="UP000198280">
    <property type="component" value="Unassembled WGS sequence"/>
</dbReference>
<proteinExistence type="predicted"/>